<dbReference type="Proteomes" id="UP000640052">
    <property type="component" value="Unassembled WGS sequence"/>
</dbReference>
<name>A0A919QAU8_9ACTN</name>
<keyword evidence="2" id="KW-0472">Membrane</keyword>
<gene>
    <name evidence="3" type="ORF">Aph01nite_22650</name>
</gene>
<comment type="caution">
    <text evidence="3">The sequence shown here is derived from an EMBL/GenBank/DDBJ whole genome shotgun (WGS) entry which is preliminary data.</text>
</comment>
<protein>
    <submittedName>
        <fullName evidence="3">Uncharacterized protein</fullName>
    </submittedName>
</protein>
<dbReference type="AlphaFoldDB" id="A0A919QAU8"/>
<feature type="transmembrane region" description="Helical" evidence="2">
    <location>
        <begin position="12"/>
        <end position="30"/>
    </location>
</feature>
<sequence length="187" mass="19225">MSATMFLRAVRAAAFAVVSVVLGLGAHVFAGGAVSARTLLVAMAGSFLLAFAVAGRERSRGVIFLALAASQAALHVLFSVAHTVEPLAAAHSGHVHSGLVPGLGMLVTHAWAAGMTALWLSRGEALVWALLRRLESRLRLIVVAAVDPAYVSFVLPLVESAPTPRSAMLGHQVGRRGPPPAAGTVTA</sequence>
<accession>A0A919QAU8</accession>
<evidence type="ECO:0000256" key="1">
    <source>
        <dbReference type="SAM" id="MobiDB-lite"/>
    </source>
</evidence>
<feature type="transmembrane region" description="Helical" evidence="2">
    <location>
        <begin position="62"/>
        <end position="82"/>
    </location>
</feature>
<keyword evidence="2" id="KW-1133">Transmembrane helix</keyword>
<dbReference type="RefSeq" id="WP_204040727.1">
    <property type="nucleotide sequence ID" value="NZ_BOOA01000014.1"/>
</dbReference>
<evidence type="ECO:0000313" key="3">
    <source>
        <dbReference type="EMBL" id="GIH23955.1"/>
    </source>
</evidence>
<keyword evidence="2" id="KW-0812">Transmembrane</keyword>
<feature type="region of interest" description="Disordered" evidence="1">
    <location>
        <begin position="168"/>
        <end position="187"/>
    </location>
</feature>
<feature type="transmembrane region" description="Helical" evidence="2">
    <location>
        <begin position="102"/>
        <end position="120"/>
    </location>
</feature>
<dbReference type="EMBL" id="BOOA01000014">
    <property type="protein sequence ID" value="GIH23955.1"/>
    <property type="molecule type" value="Genomic_DNA"/>
</dbReference>
<feature type="transmembrane region" description="Helical" evidence="2">
    <location>
        <begin position="36"/>
        <end position="55"/>
    </location>
</feature>
<evidence type="ECO:0000313" key="4">
    <source>
        <dbReference type="Proteomes" id="UP000640052"/>
    </source>
</evidence>
<reference evidence="3" key="1">
    <citation type="submission" date="2021-01" db="EMBL/GenBank/DDBJ databases">
        <title>Whole genome shotgun sequence of Acrocarpospora phusangensis NBRC 108782.</title>
        <authorList>
            <person name="Komaki H."/>
            <person name="Tamura T."/>
        </authorList>
    </citation>
    <scope>NUCLEOTIDE SEQUENCE</scope>
    <source>
        <strain evidence="3">NBRC 108782</strain>
    </source>
</reference>
<proteinExistence type="predicted"/>
<keyword evidence="4" id="KW-1185">Reference proteome</keyword>
<evidence type="ECO:0000256" key="2">
    <source>
        <dbReference type="SAM" id="Phobius"/>
    </source>
</evidence>
<organism evidence="3 4">
    <name type="scientific">Acrocarpospora phusangensis</name>
    <dbReference type="NCBI Taxonomy" id="1070424"/>
    <lineage>
        <taxon>Bacteria</taxon>
        <taxon>Bacillati</taxon>
        <taxon>Actinomycetota</taxon>
        <taxon>Actinomycetes</taxon>
        <taxon>Streptosporangiales</taxon>
        <taxon>Streptosporangiaceae</taxon>
        <taxon>Acrocarpospora</taxon>
    </lineage>
</organism>